<protein>
    <submittedName>
        <fullName evidence="2">Uncharacterized protein</fullName>
    </submittedName>
</protein>
<organism evidence="2 3">
    <name type="scientific">Exophiala xenobiotica</name>
    <dbReference type="NCBI Taxonomy" id="348802"/>
    <lineage>
        <taxon>Eukaryota</taxon>
        <taxon>Fungi</taxon>
        <taxon>Dikarya</taxon>
        <taxon>Ascomycota</taxon>
        <taxon>Pezizomycotina</taxon>
        <taxon>Eurotiomycetes</taxon>
        <taxon>Chaetothyriomycetidae</taxon>
        <taxon>Chaetothyriales</taxon>
        <taxon>Herpotrichiellaceae</taxon>
        <taxon>Exophiala</taxon>
    </lineage>
</organism>
<feature type="compositionally biased region" description="Polar residues" evidence="1">
    <location>
        <begin position="1"/>
        <end position="12"/>
    </location>
</feature>
<sequence length="333" mass="37307">MYAPTRPSSSRAGQVPPWMCADEPQYTNSDSSYPESTTGYQAPPATVVRSLDGTYIGALRDDLEDFEEKMTQQNSSRDRRILDLEAHVHGLPEELNRIIKHNNNTTSTKVVREFEAKMTAMIAEKLDVADAAIADTNSALHTKMKDMMDAIIADTVVPRTTERVLEYVQNEAMPQTKQELQADLTREKEILPLDSLASYVTQGAEASVHKLGVQLEASLEERLTAHLEAKIREQLETDMRAKFEALETEMKAELTTAFGTASRGSASDIRRKVEEDLRSALRLEIYMELQEKMEAKFNALESGMAARIRELEDRLALALAEAQADDVVVVERE</sequence>
<dbReference type="EMBL" id="KN847323">
    <property type="protein sequence ID" value="KIW50334.1"/>
    <property type="molecule type" value="Genomic_DNA"/>
</dbReference>
<dbReference type="HOGENOM" id="CLU_834286_0_0_1"/>
<dbReference type="RefSeq" id="XP_013310918.1">
    <property type="nucleotide sequence ID" value="XM_013455464.1"/>
</dbReference>
<feature type="compositionally biased region" description="Polar residues" evidence="1">
    <location>
        <begin position="25"/>
        <end position="40"/>
    </location>
</feature>
<keyword evidence="3" id="KW-1185">Reference proteome</keyword>
<proteinExistence type="predicted"/>
<reference evidence="2 3" key="1">
    <citation type="submission" date="2015-01" db="EMBL/GenBank/DDBJ databases">
        <title>The Genome Sequence of Exophiala xenobiotica CBS118157.</title>
        <authorList>
            <consortium name="The Broad Institute Genomics Platform"/>
            <person name="Cuomo C."/>
            <person name="de Hoog S."/>
            <person name="Gorbushina A."/>
            <person name="Stielow B."/>
            <person name="Teixiera M."/>
            <person name="Abouelleil A."/>
            <person name="Chapman S.B."/>
            <person name="Priest M."/>
            <person name="Young S.K."/>
            <person name="Wortman J."/>
            <person name="Nusbaum C."/>
            <person name="Birren B."/>
        </authorList>
    </citation>
    <scope>NUCLEOTIDE SEQUENCE [LARGE SCALE GENOMIC DNA]</scope>
    <source>
        <strain evidence="2 3">CBS 118157</strain>
    </source>
</reference>
<dbReference type="AlphaFoldDB" id="A0A0D2ERB3"/>
<dbReference type="GeneID" id="25333839"/>
<feature type="region of interest" description="Disordered" evidence="1">
    <location>
        <begin position="1"/>
        <end position="41"/>
    </location>
</feature>
<gene>
    <name evidence="2" type="ORF">PV05_11931</name>
</gene>
<evidence type="ECO:0000313" key="3">
    <source>
        <dbReference type="Proteomes" id="UP000054342"/>
    </source>
</evidence>
<evidence type="ECO:0000256" key="1">
    <source>
        <dbReference type="SAM" id="MobiDB-lite"/>
    </source>
</evidence>
<dbReference type="Proteomes" id="UP000054342">
    <property type="component" value="Unassembled WGS sequence"/>
</dbReference>
<name>A0A0D2ERB3_9EURO</name>
<accession>A0A0D2ERB3</accession>
<evidence type="ECO:0000313" key="2">
    <source>
        <dbReference type="EMBL" id="KIW50334.1"/>
    </source>
</evidence>